<dbReference type="SUPFAM" id="SSF55298">
    <property type="entry name" value="YjgF-like"/>
    <property type="match status" value="1"/>
</dbReference>
<protein>
    <recommendedName>
        <fullName evidence="1">Endoribonuclease L-PSP/chorismate mutase-like domain-containing protein</fullName>
    </recommendedName>
</protein>
<evidence type="ECO:0000313" key="3">
    <source>
        <dbReference type="Proteomes" id="UP000004386"/>
    </source>
</evidence>
<name>C4WPE6_9HYPH</name>
<dbReference type="AlphaFoldDB" id="C4WPE6"/>
<proteinExistence type="predicted"/>
<dbReference type="HOGENOM" id="CLU_104845_0_1_5"/>
<dbReference type="EMBL" id="ACQA01000002">
    <property type="protein sequence ID" value="EEQ94255.1"/>
    <property type="molecule type" value="Genomic_DNA"/>
</dbReference>
<feature type="domain" description="Endoribonuclease L-PSP/chorismate mutase-like" evidence="1">
    <location>
        <begin position="51"/>
        <end position="180"/>
    </location>
</feature>
<gene>
    <name evidence="2" type="ORF">OINT_2001479</name>
</gene>
<dbReference type="InterPro" id="IPR035959">
    <property type="entry name" value="RutC-like_sf"/>
</dbReference>
<sequence>MAPSARAQSSSLMDRVIEHVLSNGLERTYAPAGHMCVPARIRGNRMGLVSARLKELGLILPEVGAPSGAYVPYRLSGHTLYISGQVPRVDGVDCYLGLVGSTMNVEEAYQAARVCALNLLARAAAALDGDLDRISACLQLRGFVNAVPDFKDHPAVIDGASDLLIAVLGEKGHHARTALGAGSLPRGFAVEVDAIFEVQP</sequence>
<evidence type="ECO:0000313" key="2">
    <source>
        <dbReference type="EMBL" id="EEQ94255.1"/>
    </source>
</evidence>
<dbReference type="Proteomes" id="UP000004386">
    <property type="component" value="Unassembled WGS sequence"/>
</dbReference>
<dbReference type="PANTHER" id="PTHR43760:SF1">
    <property type="entry name" value="ENDORIBONUCLEASE L-PSP_CHORISMATE MUTASE-LIKE DOMAIN-CONTAINING PROTEIN"/>
    <property type="match status" value="1"/>
</dbReference>
<dbReference type="Gene3D" id="3.30.1330.40">
    <property type="entry name" value="RutC-like"/>
    <property type="match status" value="1"/>
</dbReference>
<reference evidence="2 3" key="1">
    <citation type="submission" date="2009-05" db="EMBL/GenBank/DDBJ databases">
        <authorList>
            <person name="Setubal J.C."/>
            <person name="Boyle S."/>
            <person name="Crasta O.R."/>
            <person name="Gillespie J.J."/>
            <person name="Kenyon R.W."/>
            <person name="Lu J."/>
            <person name="Mane S."/>
            <person name="Nagrani S."/>
            <person name="Shallom J.M."/>
            <person name="Shallom S."/>
            <person name="Shukla M."/>
            <person name="Snyder E.E."/>
            <person name="Sobral B.W."/>
            <person name="Wattam A.R."/>
            <person name="Will R."/>
            <person name="Williams K."/>
            <person name="Yoo H."/>
            <person name="Munk C."/>
            <person name="Tapia R."/>
            <person name="Green L."/>
            <person name="Rogers Y."/>
            <person name="Detter J.C."/>
            <person name="Bruce D."/>
            <person name="Brettin T.S."/>
            <person name="Tsolis R."/>
        </authorList>
    </citation>
    <scope>NUCLEOTIDE SEQUENCE [LARGE SCALE GENOMIC DNA]</scope>
    <source>
        <strain evidence="2 3">LMG 3301</strain>
    </source>
</reference>
<organism evidence="2 3">
    <name type="scientific">Brucella intermedia LMG 3301</name>
    <dbReference type="NCBI Taxonomy" id="641118"/>
    <lineage>
        <taxon>Bacteria</taxon>
        <taxon>Pseudomonadati</taxon>
        <taxon>Pseudomonadota</taxon>
        <taxon>Alphaproteobacteria</taxon>
        <taxon>Hyphomicrobiales</taxon>
        <taxon>Brucellaceae</taxon>
        <taxon>Brucella/Ochrobactrum group</taxon>
        <taxon>Brucella</taxon>
    </lineage>
</organism>
<dbReference type="Pfam" id="PF14588">
    <property type="entry name" value="YjgF_endoribonc"/>
    <property type="match status" value="1"/>
</dbReference>
<dbReference type="CDD" id="cd02199">
    <property type="entry name" value="YjgF_YER057c_UK114_like_1"/>
    <property type="match status" value="1"/>
</dbReference>
<dbReference type="InterPro" id="IPR013813">
    <property type="entry name" value="Endoribo_LPSP/chorism_mut-like"/>
</dbReference>
<evidence type="ECO:0000259" key="1">
    <source>
        <dbReference type="Pfam" id="PF14588"/>
    </source>
</evidence>
<dbReference type="PANTHER" id="PTHR43760">
    <property type="entry name" value="ENDORIBONUCLEASE-RELATED"/>
    <property type="match status" value="1"/>
</dbReference>
<comment type="caution">
    <text evidence="2">The sequence shown here is derived from an EMBL/GenBank/DDBJ whole genome shotgun (WGS) entry which is preliminary data.</text>
</comment>
<accession>C4WPE6</accession>